<dbReference type="EMBL" id="CP089984">
    <property type="protein sequence ID" value="WXB13921.1"/>
    <property type="molecule type" value="Genomic_DNA"/>
</dbReference>
<proteinExistence type="predicted"/>
<accession>A0ABZ2LVW0</accession>
<dbReference type="Proteomes" id="UP001370348">
    <property type="component" value="Chromosome"/>
</dbReference>
<feature type="transmembrane region" description="Helical" evidence="1">
    <location>
        <begin position="55"/>
        <end position="79"/>
    </location>
</feature>
<evidence type="ECO:0000313" key="2">
    <source>
        <dbReference type="EMBL" id="WXB13921.1"/>
    </source>
</evidence>
<dbReference type="InterPro" id="IPR018750">
    <property type="entry name" value="DUF2306_membrane"/>
</dbReference>
<dbReference type="RefSeq" id="WP_394823537.1">
    <property type="nucleotide sequence ID" value="NZ_CP089984.1"/>
</dbReference>
<feature type="transmembrane region" description="Helical" evidence="1">
    <location>
        <begin position="91"/>
        <end position="113"/>
    </location>
</feature>
<keyword evidence="1" id="KW-0812">Transmembrane</keyword>
<sequence>MQVLSRLRATTSRVLFLSVMALGAAFITASSLVYFEQDELAPFVIERLPLRFEALWLVSLRVHVVAAMVAFPLCILLMTRTLQRRAVLHRWLGRIAGTVILFALVPSGAVLSLEAKGGPLVSAGFLLSGALVAWFVVKGVRAARRKEMAAHRRAMMHVFAQMSVAVTSRALLFAFDAAGMSPDVAYVVALWCPVLASAAVAESLAGSLKRMVQVHGLKMATFLRARVVARPIARVGR</sequence>
<feature type="transmembrane region" description="Helical" evidence="1">
    <location>
        <begin position="158"/>
        <end position="178"/>
    </location>
</feature>
<feature type="transmembrane region" description="Helical" evidence="1">
    <location>
        <begin position="119"/>
        <end position="137"/>
    </location>
</feature>
<feature type="transmembrane region" description="Helical" evidence="1">
    <location>
        <begin position="14"/>
        <end position="35"/>
    </location>
</feature>
<name>A0ABZ2LVW0_9BACT</name>
<organism evidence="2 3">
    <name type="scientific">Pendulispora albinea</name>
    <dbReference type="NCBI Taxonomy" id="2741071"/>
    <lineage>
        <taxon>Bacteria</taxon>
        <taxon>Pseudomonadati</taxon>
        <taxon>Myxococcota</taxon>
        <taxon>Myxococcia</taxon>
        <taxon>Myxococcales</taxon>
        <taxon>Sorangiineae</taxon>
        <taxon>Pendulisporaceae</taxon>
        <taxon>Pendulispora</taxon>
    </lineage>
</organism>
<dbReference type="Pfam" id="PF10067">
    <property type="entry name" value="DUF2306"/>
    <property type="match status" value="1"/>
</dbReference>
<keyword evidence="1" id="KW-0472">Membrane</keyword>
<gene>
    <name evidence="2" type="ORF">LZC94_39595</name>
</gene>
<evidence type="ECO:0000256" key="1">
    <source>
        <dbReference type="SAM" id="Phobius"/>
    </source>
</evidence>
<keyword evidence="1" id="KW-1133">Transmembrane helix</keyword>
<feature type="transmembrane region" description="Helical" evidence="1">
    <location>
        <begin position="184"/>
        <end position="205"/>
    </location>
</feature>
<evidence type="ECO:0000313" key="3">
    <source>
        <dbReference type="Proteomes" id="UP001370348"/>
    </source>
</evidence>
<keyword evidence="3" id="KW-1185">Reference proteome</keyword>
<reference evidence="2 3" key="1">
    <citation type="submission" date="2021-12" db="EMBL/GenBank/DDBJ databases">
        <title>Discovery of the Pendulisporaceae a myxobacterial family with distinct sporulation behavior and unique specialized metabolism.</title>
        <authorList>
            <person name="Garcia R."/>
            <person name="Popoff A."/>
            <person name="Bader C.D."/>
            <person name="Loehr J."/>
            <person name="Walesch S."/>
            <person name="Walt C."/>
            <person name="Boldt J."/>
            <person name="Bunk B."/>
            <person name="Haeckl F.J.F.P.J."/>
            <person name="Gunesch A.P."/>
            <person name="Birkelbach J."/>
            <person name="Nuebel U."/>
            <person name="Pietschmann T."/>
            <person name="Bach T."/>
            <person name="Mueller R."/>
        </authorList>
    </citation>
    <scope>NUCLEOTIDE SEQUENCE [LARGE SCALE GENOMIC DNA]</scope>
    <source>
        <strain evidence="2 3">MSr11954</strain>
    </source>
</reference>
<protein>
    <submittedName>
        <fullName evidence="2">DUF2306 domain-containing protein</fullName>
    </submittedName>
</protein>